<evidence type="ECO:0000256" key="3">
    <source>
        <dbReference type="ARBA" id="ARBA00012663"/>
    </source>
</evidence>
<reference evidence="8 9" key="1">
    <citation type="submission" date="2018-10" db="EMBL/GenBank/DDBJ databases">
        <title>Genomic Encyclopedia of Archaeal and Bacterial Type Strains, Phase II (KMG-II): from individual species to whole genera.</title>
        <authorList>
            <person name="Goeker M."/>
        </authorList>
    </citation>
    <scope>NUCLEOTIDE SEQUENCE [LARGE SCALE GENOMIC DNA]</scope>
    <source>
        <strain evidence="8 9">DSM 18602</strain>
    </source>
</reference>
<dbReference type="InterPro" id="IPR011658">
    <property type="entry name" value="PA14_dom"/>
</dbReference>
<accession>A0A495J6C3</accession>
<sequence length="768" mass="85277">MINTVKKTATVILLTAGMVLPWRGQAQNQSLPLIPYPQKVTMASGSFNINRQTVIALPSGQQSHQEATLLNNMVANGLGTYLKYGTGAGTNVIKLVTDASVTANEGYILSITPKKIILSAKSGAGMVRGIETIRQLMPDNVELANGTKLKQLVLPSVNIEDYSTYTWRGMHLDVSRHFFSIAYIKKYIDLLALYKFNTLHLHLTDDQGWRIEIKKYPKLTEQGAWRTFNNQDSVCMEKAKTNPDFAIDPKHIITRNGKTLYGGFYTQQQMKGIVAYAAQRHIDIIPEVDMPGHMMAAINNYPYLSCDGGSKWGEVFTTPICPCNESTFTFAENVYKEIFEIFPSKYIHIGGDEVDGSGWAKSGACKALMVKEGITTAAQLQSYFINRMEKFFNKNGRKLIGWDDVLEGGISPTAIVMYWRSWKPNAPVTAAKNGNKVIMTPGSPLYFDNEPDKNSVYNVYHFNPVPEKLNATEAKNIIGAQANVWTERIPTENRGDYMIFPRLTALAEVLWTGKNDYQGYLARLQQNYPRLDALNVHYRLPDLQNVAQNNVFTNQATLNITAPLPQMVMRYTTDGSVPNLKSTVLSGPLKITQSATIKLTAFMPNGLHSDVYNINYKQQNLAEPIIKANTQPGLTCDYYGAFYKKTALIPTEKPTGQYIVNTVVVPAEAAAPQFGLRYTGYLDIPETGIYTFYLTCDDGGILNIANRLVVDNDGLHSAIEKDGQVALQQGLQPIALNFIEGGGGYTLKLKYSKNGSAPQDIPAAWLKH</sequence>
<dbReference type="Gene3D" id="3.30.379.10">
    <property type="entry name" value="Chitobiase/beta-hexosaminidase domain 2-like"/>
    <property type="match status" value="1"/>
</dbReference>
<dbReference type="EC" id="3.2.1.52" evidence="3"/>
<dbReference type="GO" id="GO:0004563">
    <property type="term" value="F:beta-N-acetylhexosaminidase activity"/>
    <property type="evidence" value="ECO:0007669"/>
    <property type="project" value="UniProtKB-EC"/>
</dbReference>
<dbReference type="Gene3D" id="3.20.20.80">
    <property type="entry name" value="Glycosidases"/>
    <property type="match status" value="1"/>
</dbReference>
<protein>
    <recommendedName>
        <fullName evidence="3">beta-N-acetylhexosaminidase</fullName>
        <ecNumber evidence="3">3.2.1.52</ecNumber>
    </recommendedName>
</protein>
<dbReference type="Proteomes" id="UP000268007">
    <property type="component" value="Unassembled WGS sequence"/>
</dbReference>
<evidence type="ECO:0000313" key="8">
    <source>
        <dbReference type="EMBL" id="RKR84540.1"/>
    </source>
</evidence>
<organism evidence="8 9">
    <name type="scientific">Mucilaginibacter gracilis</name>
    <dbReference type="NCBI Taxonomy" id="423350"/>
    <lineage>
        <taxon>Bacteria</taxon>
        <taxon>Pseudomonadati</taxon>
        <taxon>Bacteroidota</taxon>
        <taxon>Sphingobacteriia</taxon>
        <taxon>Sphingobacteriales</taxon>
        <taxon>Sphingobacteriaceae</taxon>
        <taxon>Mucilaginibacter</taxon>
    </lineage>
</organism>
<comment type="catalytic activity">
    <reaction evidence="1">
        <text>Hydrolysis of terminal non-reducing N-acetyl-D-hexosamine residues in N-acetyl-beta-D-hexosaminides.</text>
        <dbReference type="EC" id="3.2.1.52"/>
    </reaction>
</comment>
<feature type="active site" description="Proton donor" evidence="6">
    <location>
        <position position="353"/>
    </location>
</feature>
<keyword evidence="5" id="KW-0326">Glycosidase</keyword>
<dbReference type="EMBL" id="RBKU01000001">
    <property type="protein sequence ID" value="RKR84540.1"/>
    <property type="molecule type" value="Genomic_DNA"/>
</dbReference>
<evidence type="ECO:0000256" key="5">
    <source>
        <dbReference type="ARBA" id="ARBA00023295"/>
    </source>
</evidence>
<dbReference type="GO" id="GO:0016020">
    <property type="term" value="C:membrane"/>
    <property type="evidence" value="ECO:0007669"/>
    <property type="project" value="TreeGrafter"/>
</dbReference>
<evidence type="ECO:0000256" key="2">
    <source>
        <dbReference type="ARBA" id="ARBA00006285"/>
    </source>
</evidence>
<evidence type="ECO:0000313" key="9">
    <source>
        <dbReference type="Proteomes" id="UP000268007"/>
    </source>
</evidence>
<keyword evidence="9" id="KW-1185">Reference proteome</keyword>
<dbReference type="CDD" id="cd06563">
    <property type="entry name" value="GH20_chitobiase-like"/>
    <property type="match status" value="1"/>
</dbReference>
<comment type="caution">
    <text evidence="8">The sequence shown here is derived from an EMBL/GenBank/DDBJ whole genome shotgun (WGS) entry which is preliminary data.</text>
</comment>
<dbReference type="InterPro" id="IPR029018">
    <property type="entry name" value="Hex-like_dom2"/>
</dbReference>
<evidence type="ECO:0000256" key="4">
    <source>
        <dbReference type="ARBA" id="ARBA00022801"/>
    </source>
</evidence>
<dbReference type="PROSITE" id="PS51820">
    <property type="entry name" value="PA14"/>
    <property type="match status" value="1"/>
</dbReference>
<feature type="domain" description="PA14" evidence="7">
    <location>
        <begin position="629"/>
        <end position="765"/>
    </location>
</feature>
<dbReference type="InterPro" id="IPR015883">
    <property type="entry name" value="Glyco_hydro_20_cat"/>
</dbReference>
<dbReference type="Pfam" id="PF13287">
    <property type="entry name" value="Fn3_assoc"/>
    <property type="match status" value="1"/>
</dbReference>
<dbReference type="InterPro" id="IPR026876">
    <property type="entry name" value="Fn3_assoc_repeat"/>
</dbReference>
<dbReference type="SUPFAM" id="SSF56988">
    <property type="entry name" value="Anthrax protective antigen"/>
    <property type="match status" value="1"/>
</dbReference>
<dbReference type="SUPFAM" id="SSF55545">
    <property type="entry name" value="beta-N-acetylhexosaminidase-like domain"/>
    <property type="match status" value="1"/>
</dbReference>
<evidence type="ECO:0000259" key="7">
    <source>
        <dbReference type="PROSITE" id="PS51820"/>
    </source>
</evidence>
<proteinExistence type="inferred from homology"/>
<dbReference type="SMART" id="SM00758">
    <property type="entry name" value="PA14"/>
    <property type="match status" value="1"/>
</dbReference>
<dbReference type="AlphaFoldDB" id="A0A495J6C3"/>
<dbReference type="InterPro" id="IPR025705">
    <property type="entry name" value="Beta_hexosaminidase_sua/sub"/>
</dbReference>
<dbReference type="InterPro" id="IPR015882">
    <property type="entry name" value="HEX_bac_N"/>
</dbReference>
<dbReference type="Pfam" id="PF02838">
    <property type="entry name" value="Glyco_hydro_20b"/>
    <property type="match status" value="1"/>
</dbReference>
<dbReference type="SUPFAM" id="SSF51445">
    <property type="entry name" value="(Trans)glycosidases"/>
    <property type="match status" value="1"/>
</dbReference>
<dbReference type="InterPro" id="IPR037524">
    <property type="entry name" value="PA14/GLEYA"/>
</dbReference>
<dbReference type="InterPro" id="IPR017853">
    <property type="entry name" value="GH"/>
</dbReference>
<dbReference type="GO" id="GO:0005975">
    <property type="term" value="P:carbohydrate metabolic process"/>
    <property type="evidence" value="ECO:0007669"/>
    <property type="project" value="InterPro"/>
</dbReference>
<name>A0A495J6C3_9SPHI</name>
<dbReference type="Gene3D" id="3.90.182.10">
    <property type="entry name" value="Toxin - Anthrax Protective Antigen,domain 1"/>
    <property type="match status" value="1"/>
</dbReference>
<dbReference type="GO" id="GO:0030203">
    <property type="term" value="P:glycosaminoglycan metabolic process"/>
    <property type="evidence" value="ECO:0007669"/>
    <property type="project" value="TreeGrafter"/>
</dbReference>
<comment type="similarity">
    <text evidence="2">Belongs to the glycosyl hydrolase 20 family.</text>
</comment>
<dbReference type="Pfam" id="PF00728">
    <property type="entry name" value="Glyco_hydro_20"/>
    <property type="match status" value="1"/>
</dbReference>
<dbReference type="RefSeq" id="WP_246001754.1">
    <property type="nucleotide sequence ID" value="NZ_RBKU01000001.1"/>
</dbReference>
<dbReference type="PANTHER" id="PTHR22600:SF57">
    <property type="entry name" value="BETA-N-ACETYLHEXOSAMINIDASE"/>
    <property type="match status" value="1"/>
</dbReference>
<gene>
    <name evidence="8" type="ORF">BDD43_4782</name>
</gene>
<evidence type="ECO:0000256" key="1">
    <source>
        <dbReference type="ARBA" id="ARBA00001231"/>
    </source>
</evidence>
<dbReference type="PRINTS" id="PR00738">
    <property type="entry name" value="GLHYDRLASE20"/>
</dbReference>
<evidence type="ECO:0000256" key="6">
    <source>
        <dbReference type="PIRSR" id="PIRSR625705-1"/>
    </source>
</evidence>
<keyword evidence="4" id="KW-0378">Hydrolase</keyword>
<dbReference type="PANTHER" id="PTHR22600">
    <property type="entry name" value="BETA-HEXOSAMINIDASE"/>
    <property type="match status" value="1"/>
</dbReference>
<dbReference type="Pfam" id="PF07691">
    <property type="entry name" value="PA14"/>
    <property type="match status" value="1"/>
</dbReference>